<name>A0A2T0BAS5_9CLOT</name>
<dbReference type="EC" id="3.2.1.135" evidence="5"/>
<evidence type="ECO:0000256" key="2">
    <source>
        <dbReference type="ARBA" id="ARBA00022801"/>
    </source>
</evidence>
<dbReference type="GO" id="GO:0005975">
    <property type="term" value="P:carbohydrate metabolic process"/>
    <property type="evidence" value="ECO:0007669"/>
    <property type="project" value="InterPro"/>
</dbReference>
<dbReference type="AlphaFoldDB" id="A0A2T0BAS5"/>
<dbReference type="OrthoDB" id="9805159at2"/>
<comment type="similarity">
    <text evidence="1">Belongs to the glycosyl hydrolase 13 family.</text>
</comment>
<dbReference type="InterPro" id="IPR006047">
    <property type="entry name" value="GH13_cat_dom"/>
</dbReference>
<keyword evidence="6" id="KW-1185">Reference proteome</keyword>
<dbReference type="InterPro" id="IPR017853">
    <property type="entry name" value="GH"/>
</dbReference>
<accession>A0A2T0BAS5</accession>
<feature type="domain" description="Glycosyl hydrolase family 13 catalytic" evidence="4">
    <location>
        <begin position="12"/>
        <end position="360"/>
    </location>
</feature>
<sequence>MNTWINEAVFYHIYPLGFCGAPQYNDNGETINRIKKVIDWIPHLKELSINAIYFGPIFESSEHGYDTKDYVEIDRRLGTKQDFKEVCKVLQDNDIKIVLDGVFNHVGREFWAFKDVQKNGQNSKYCSWFQNLDFTRNSPIGDSFWYEGWHGHYSLVKLNINNPEVIEHILKAVGNWIDEYNIDGIRLDAADDMDKKFFNKLKSYCIDKKENFWLMGEVIHGDYNQWANRGMLDSVTNYECYKGIYSSHNEKNYFEIAYSLNRQFGQGGMYKNLVLYNFVDNHDVNRIGSILKKKEYLYNVYTLLLTIPGVPSIYYGSEWGIQGIHKNDSDAELRACLDLENIEGEYEGLAIHIGKLCKIHRNLKALMYGDFNQVVTKNEQLIYKRVYNNETVYIALNLADKATTLDFYLSNNRVLVDRLNNNQIIKANNNTIKLNVPAYSGCVLEEIEENLGITKE</sequence>
<dbReference type="Proteomes" id="UP000239471">
    <property type="component" value="Unassembled WGS sequence"/>
</dbReference>
<reference evidence="5 6" key="1">
    <citation type="submission" date="2018-03" db="EMBL/GenBank/DDBJ databases">
        <title>Genome sequence of Clostridium vincentii DSM 10228.</title>
        <authorList>
            <person name="Poehlein A."/>
            <person name="Daniel R."/>
        </authorList>
    </citation>
    <scope>NUCLEOTIDE SEQUENCE [LARGE SCALE GENOMIC DNA]</scope>
    <source>
        <strain evidence="5 6">DSM 10228</strain>
    </source>
</reference>
<evidence type="ECO:0000256" key="3">
    <source>
        <dbReference type="ARBA" id="ARBA00023295"/>
    </source>
</evidence>
<proteinExistence type="inferred from homology"/>
<dbReference type="EMBL" id="PVXQ01000038">
    <property type="protein sequence ID" value="PRR80999.1"/>
    <property type="molecule type" value="Genomic_DNA"/>
</dbReference>
<dbReference type="Gene3D" id="3.20.20.80">
    <property type="entry name" value="Glycosidases"/>
    <property type="match status" value="1"/>
</dbReference>
<dbReference type="InterPro" id="IPR045857">
    <property type="entry name" value="O16G_dom_2"/>
</dbReference>
<evidence type="ECO:0000256" key="1">
    <source>
        <dbReference type="ARBA" id="ARBA00008061"/>
    </source>
</evidence>
<evidence type="ECO:0000259" key="4">
    <source>
        <dbReference type="SMART" id="SM00642"/>
    </source>
</evidence>
<dbReference type="GO" id="GO:0031216">
    <property type="term" value="F:neopullulanase activity"/>
    <property type="evidence" value="ECO:0007669"/>
    <property type="project" value="UniProtKB-EC"/>
</dbReference>
<dbReference type="SUPFAM" id="SSF51445">
    <property type="entry name" value="(Trans)glycosidases"/>
    <property type="match status" value="1"/>
</dbReference>
<dbReference type="InterPro" id="IPR013780">
    <property type="entry name" value="Glyco_hydro_b"/>
</dbReference>
<dbReference type="Gene3D" id="3.90.400.10">
    <property type="entry name" value="Oligo-1,6-glucosidase, Domain 2"/>
    <property type="match status" value="1"/>
</dbReference>
<keyword evidence="2 5" id="KW-0378">Hydrolase</keyword>
<dbReference type="InterPro" id="IPR032091">
    <property type="entry name" value="Malt_amylase-like_C"/>
</dbReference>
<protein>
    <submittedName>
        <fullName evidence="5">Neopullulanase</fullName>
        <ecNumber evidence="5">3.2.1.135</ecNumber>
    </submittedName>
</protein>
<comment type="caution">
    <text evidence="5">The sequence shown here is derived from an EMBL/GenBank/DDBJ whole genome shotgun (WGS) entry which is preliminary data.</text>
</comment>
<organism evidence="5 6">
    <name type="scientific">Clostridium vincentii</name>
    <dbReference type="NCBI Taxonomy" id="52704"/>
    <lineage>
        <taxon>Bacteria</taxon>
        <taxon>Bacillati</taxon>
        <taxon>Bacillota</taxon>
        <taxon>Clostridia</taxon>
        <taxon>Eubacteriales</taxon>
        <taxon>Clostridiaceae</taxon>
        <taxon>Clostridium</taxon>
    </lineage>
</organism>
<dbReference type="Pfam" id="PF16657">
    <property type="entry name" value="Malt_amylase_C"/>
    <property type="match status" value="1"/>
</dbReference>
<dbReference type="Pfam" id="PF00128">
    <property type="entry name" value="Alpha-amylase"/>
    <property type="match status" value="1"/>
</dbReference>
<gene>
    <name evidence="5" type="primary">nplT</name>
    <name evidence="5" type="ORF">CLVI_28370</name>
</gene>
<keyword evidence="3 5" id="KW-0326">Glycosidase</keyword>
<dbReference type="CDD" id="cd11353">
    <property type="entry name" value="AmyAc_euk_bac_CMD_like"/>
    <property type="match status" value="1"/>
</dbReference>
<evidence type="ECO:0000313" key="5">
    <source>
        <dbReference type="EMBL" id="PRR80999.1"/>
    </source>
</evidence>
<dbReference type="SMART" id="SM00642">
    <property type="entry name" value="Aamy"/>
    <property type="match status" value="1"/>
</dbReference>
<dbReference type="SUPFAM" id="SSF51011">
    <property type="entry name" value="Glycosyl hydrolase domain"/>
    <property type="match status" value="1"/>
</dbReference>
<dbReference type="Gene3D" id="2.60.40.1180">
    <property type="entry name" value="Golgi alpha-mannosidase II"/>
    <property type="match status" value="1"/>
</dbReference>
<dbReference type="PANTHER" id="PTHR10357">
    <property type="entry name" value="ALPHA-AMYLASE FAMILY MEMBER"/>
    <property type="match status" value="1"/>
</dbReference>
<evidence type="ECO:0000313" key="6">
    <source>
        <dbReference type="Proteomes" id="UP000239471"/>
    </source>
</evidence>
<dbReference type="RefSeq" id="WP_106060755.1">
    <property type="nucleotide sequence ID" value="NZ_PVXQ01000038.1"/>
</dbReference>
<dbReference type="PANTHER" id="PTHR10357:SF210">
    <property type="entry name" value="MALTODEXTRIN GLUCOSIDASE"/>
    <property type="match status" value="1"/>
</dbReference>